<protein>
    <submittedName>
        <fullName evidence="1">Uncharacterized protein</fullName>
    </submittedName>
</protein>
<dbReference type="Proteomes" id="UP001348369">
    <property type="component" value="Chromosome"/>
</dbReference>
<reference evidence="1" key="1">
    <citation type="submission" date="2022-10" db="EMBL/GenBank/DDBJ databases">
        <title>The complete genomes of actinobacterial strains from the NBC collection.</title>
        <authorList>
            <person name="Joergensen T.S."/>
            <person name="Alvarez Arevalo M."/>
            <person name="Sterndorff E.B."/>
            <person name="Faurdal D."/>
            <person name="Vuksanovic O."/>
            <person name="Mourched A.-S."/>
            <person name="Charusanti P."/>
            <person name="Shaw S."/>
            <person name="Blin K."/>
            <person name="Weber T."/>
        </authorList>
    </citation>
    <scope>NUCLEOTIDE SEQUENCE</scope>
    <source>
        <strain evidence="1">NBC 01771</strain>
    </source>
</reference>
<dbReference type="EMBL" id="CP109109">
    <property type="protein sequence ID" value="WSC01228.1"/>
    <property type="molecule type" value="Genomic_DNA"/>
</dbReference>
<name>A0ACD4ZTX1_9ACTN</name>
<sequence length="258" mass="27974">MMSKEVARSADADADPALFSVDPDSLPSIQLDDLAGESEDQLVARGVAYAREYVRIEHQPTILLKNLAAVIVALRREMGDWRGETQAYRSRVTDLYLSAGIPADSEKSRVRAAVRWHVGNLLRRTLTTRELEREGLLSTSPLERLQDTRAASAVLLQAVKVSADVEKSTPRTAKKSSKGAGKGKKEEPSASEGSPVKATADHIRLAGVASSIIGQMDSGVITTHMTAGQRASLDGELEALQKKITALRRLTRKPAPKR</sequence>
<accession>A0ACD4ZTX1</accession>
<proteinExistence type="predicted"/>
<gene>
    <name evidence="1" type="ORF">OG835_32355</name>
</gene>
<keyword evidence="2" id="KW-1185">Reference proteome</keyword>
<organism evidence="1 2">
    <name type="scientific">Streptomyces scopuliridis</name>
    <dbReference type="NCBI Taxonomy" id="452529"/>
    <lineage>
        <taxon>Bacteria</taxon>
        <taxon>Bacillati</taxon>
        <taxon>Actinomycetota</taxon>
        <taxon>Actinomycetes</taxon>
        <taxon>Kitasatosporales</taxon>
        <taxon>Streptomycetaceae</taxon>
        <taxon>Streptomyces</taxon>
    </lineage>
</organism>
<evidence type="ECO:0000313" key="2">
    <source>
        <dbReference type="Proteomes" id="UP001348369"/>
    </source>
</evidence>
<evidence type="ECO:0000313" key="1">
    <source>
        <dbReference type="EMBL" id="WSC01228.1"/>
    </source>
</evidence>